<comment type="caution">
    <text evidence="1">The sequence shown here is derived from an EMBL/GenBank/DDBJ whole genome shotgun (WGS) entry which is preliminary data.</text>
</comment>
<accession>A0AA35QG94</accession>
<gene>
    <name evidence="1" type="ORF">CCHLO57077_00018497</name>
</gene>
<evidence type="ECO:0000313" key="1">
    <source>
        <dbReference type="EMBL" id="CAI6101425.1"/>
    </source>
</evidence>
<dbReference type="AlphaFoldDB" id="A0AA35QG94"/>
<proteinExistence type="predicted"/>
<dbReference type="Proteomes" id="UP001160390">
    <property type="component" value="Unassembled WGS sequence"/>
</dbReference>
<reference evidence="1" key="1">
    <citation type="submission" date="2023-01" db="EMBL/GenBank/DDBJ databases">
        <authorList>
            <person name="Piombo E."/>
        </authorList>
    </citation>
    <scope>NUCLEOTIDE SEQUENCE</scope>
</reference>
<dbReference type="EMBL" id="CABFNP030001362">
    <property type="protein sequence ID" value="CAI6101425.1"/>
    <property type="molecule type" value="Genomic_DNA"/>
</dbReference>
<name>A0AA35QG94_9HYPO</name>
<protein>
    <submittedName>
        <fullName evidence="1">Uncharacterized protein</fullName>
    </submittedName>
</protein>
<sequence length="144" mass="16239">MVGQLAQGLSHGQVFLNALGVQFFSSLEGLEVTTSADRQLIRGHNLVGAVRLQFMRPVYFDEHGGEHAEVLSVQSDLDIPVSMHVYPFPEIEEWDGQWFFFDVQLHPYGLHFRRKVVDGDETVAGSWEDLYGKLAQVQPPPSKD</sequence>
<keyword evidence="2" id="KW-1185">Reference proteome</keyword>
<organism evidence="1 2">
    <name type="scientific">Clonostachys chloroleuca</name>
    <dbReference type="NCBI Taxonomy" id="1926264"/>
    <lineage>
        <taxon>Eukaryota</taxon>
        <taxon>Fungi</taxon>
        <taxon>Dikarya</taxon>
        <taxon>Ascomycota</taxon>
        <taxon>Pezizomycotina</taxon>
        <taxon>Sordariomycetes</taxon>
        <taxon>Hypocreomycetidae</taxon>
        <taxon>Hypocreales</taxon>
        <taxon>Bionectriaceae</taxon>
        <taxon>Clonostachys</taxon>
    </lineage>
</organism>
<evidence type="ECO:0000313" key="2">
    <source>
        <dbReference type="Proteomes" id="UP001160390"/>
    </source>
</evidence>